<organism evidence="6 7">
    <name type="scientific">Colletotrichum chlorophyti</name>
    <dbReference type="NCBI Taxonomy" id="708187"/>
    <lineage>
        <taxon>Eukaryota</taxon>
        <taxon>Fungi</taxon>
        <taxon>Dikarya</taxon>
        <taxon>Ascomycota</taxon>
        <taxon>Pezizomycotina</taxon>
        <taxon>Sordariomycetes</taxon>
        <taxon>Hypocreomycetidae</taxon>
        <taxon>Glomerellales</taxon>
        <taxon>Glomerellaceae</taxon>
        <taxon>Colletotrichum</taxon>
    </lineage>
</organism>
<evidence type="ECO:0000256" key="5">
    <source>
        <dbReference type="SAM" id="MobiDB-lite"/>
    </source>
</evidence>
<evidence type="ECO:0000256" key="1">
    <source>
        <dbReference type="ARBA" id="ARBA00022679"/>
    </source>
</evidence>
<dbReference type="SUPFAM" id="SSF48576">
    <property type="entry name" value="Terpenoid synthases"/>
    <property type="match status" value="1"/>
</dbReference>
<evidence type="ECO:0000313" key="6">
    <source>
        <dbReference type="EMBL" id="OLN86508.1"/>
    </source>
</evidence>
<comment type="similarity">
    <text evidence="4">Belongs to the FPP/GGPP synthase family.</text>
</comment>
<dbReference type="GO" id="GO:0043386">
    <property type="term" value="P:mycotoxin biosynthetic process"/>
    <property type="evidence" value="ECO:0007669"/>
    <property type="project" value="UniProtKB-ARBA"/>
</dbReference>
<dbReference type="GO" id="GO:0046165">
    <property type="term" value="P:alcohol biosynthetic process"/>
    <property type="evidence" value="ECO:0007669"/>
    <property type="project" value="UniProtKB-ARBA"/>
</dbReference>
<dbReference type="Pfam" id="PF00348">
    <property type="entry name" value="polyprenyl_synt"/>
    <property type="match status" value="1"/>
</dbReference>
<dbReference type="Gene3D" id="1.10.600.10">
    <property type="entry name" value="Farnesyl Diphosphate Synthase"/>
    <property type="match status" value="1"/>
</dbReference>
<dbReference type="InterPro" id="IPR033749">
    <property type="entry name" value="Polyprenyl_synt_CS"/>
</dbReference>
<keyword evidence="3" id="KW-0460">Magnesium</keyword>
<feature type="compositionally biased region" description="Polar residues" evidence="5">
    <location>
        <begin position="107"/>
        <end position="120"/>
    </location>
</feature>
<comment type="caution">
    <text evidence="6">The sequence shown here is derived from an EMBL/GenBank/DDBJ whole genome shotgun (WGS) entry which is preliminary data.</text>
</comment>
<dbReference type="PANTHER" id="PTHR12001:SF44">
    <property type="entry name" value="GERANYLGERANYL PYROPHOSPHATE SYNTHASE"/>
    <property type="match status" value="1"/>
</dbReference>
<gene>
    <name evidence="6" type="ORF">CCHL11_08444</name>
</gene>
<feature type="compositionally biased region" description="Pro residues" evidence="5">
    <location>
        <begin position="21"/>
        <end position="35"/>
    </location>
</feature>
<evidence type="ECO:0000256" key="4">
    <source>
        <dbReference type="RuleBase" id="RU004466"/>
    </source>
</evidence>
<reference evidence="6 7" key="1">
    <citation type="submission" date="2016-11" db="EMBL/GenBank/DDBJ databases">
        <title>Draft Genome Assembly of Colletotrichum chlorophyti a pathogen of herbaceous plants.</title>
        <authorList>
            <person name="Gan P."/>
            <person name="Narusaka M."/>
            <person name="Tsushima A."/>
            <person name="Narusaka Y."/>
            <person name="Takano Y."/>
            <person name="Shirasu K."/>
        </authorList>
    </citation>
    <scope>NUCLEOTIDE SEQUENCE [LARGE SCALE GENOMIC DNA]</scope>
    <source>
        <strain evidence="6 7">NTL11</strain>
    </source>
</reference>
<dbReference type="GO" id="GO:0008299">
    <property type="term" value="P:isoprenoid biosynthetic process"/>
    <property type="evidence" value="ECO:0007669"/>
    <property type="project" value="InterPro"/>
</dbReference>
<keyword evidence="1 4" id="KW-0808">Transferase</keyword>
<dbReference type="CDD" id="cd00685">
    <property type="entry name" value="Trans_IPPS_HT"/>
    <property type="match status" value="1"/>
</dbReference>
<sequence>MMPNTSLSPSPSHKKTDKPTDPPYNPSSPYSPPNAIPSRRSSIGYSSASATASLSNHTAAPLPAKPRAPLRTVPETDWPSRANNFDTVNQLHPQRNSHSQASHRSRPSLGTSSTSFTVTMQPPPPPDPSRYATSDLNFTRKTWPEEKDKVITGPFDYLFAHPGKDFRAQLIQAFNVWLEVPQDSIDVITNVVGMLHTASLLIDDVEDNSSLRRGLPVAHNIFGVAQTINSANYIYFRALQEVQKLKNPKTIAIFAEELVHLHRGQGMDLFWRDTLTCPTEEDYLEMVGNKTGGLFRLGIKLMQAESRSLTDCTELVNLMGLIFQIRDDYMNLSSQEYSDNKGMCEDLTEGKFSFPIIHSIRSDPSNLQLINILKQRTNDVEVKRFAVNRMESTGSFEYTKQVVAVLIDRARKLADDIDEGRGLSKGAHAILDKMVIRD</sequence>
<feature type="compositionally biased region" description="Low complexity" evidence="5">
    <location>
        <begin position="38"/>
        <end position="71"/>
    </location>
</feature>
<dbReference type="Proteomes" id="UP000186583">
    <property type="component" value="Unassembled WGS sequence"/>
</dbReference>
<feature type="region of interest" description="Disordered" evidence="5">
    <location>
        <begin position="1"/>
        <end position="132"/>
    </location>
</feature>
<dbReference type="AlphaFoldDB" id="A0A1Q8RQB2"/>
<dbReference type="GO" id="GO:0046872">
    <property type="term" value="F:metal ion binding"/>
    <property type="evidence" value="ECO:0007669"/>
    <property type="project" value="UniProtKB-KW"/>
</dbReference>
<feature type="compositionally biased region" description="Polar residues" evidence="5">
    <location>
        <begin position="81"/>
        <end position="100"/>
    </location>
</feature>
<dbReference type="SFLD" id="SFLDS00005">
    <property type="entry name" value="Isoprenoid_Synthase_Type_I"/>
    <property type="match status" value="1"/>
</dbReference>
<name>A0A1Q8RQB2_9PEZI</name>
<accession>A0A1Q8RQB2</accession>
<dbReference type="EMBL" id="MPGH01000127">
    <property type="protein sequence ID" value="OLN86508.1"/>
    <property type="molecule type" value="Genomic_DNA"/>
</dbReference>
<dbReference type="PROSITE" id="PS00723">
    <property type="entry name" value="POLYPRENYL_SYNTHASE_1"/>
    <property type="match status" value="1"/>
</dbReference>
<dbReference type="STRING" id="708187.A0A1Q8RQB2"/>
<dbReference type="PROSITE" id="PS00444">
    <property type="entry name" value="POLYPRENYL_SYNTHASE_2"/>
    <property type="match status" value="1"/>
</dbReference>
<protein>
    <submittedName>
        <fullName evidence="6">Geranylgeranyl pyrophosphate synthase 2</fullName>
    </submittedName>
</protein>
<evidence type="ECO:0000313" key="7">
    <source>
        <dbReference type="Proteomes" id="UP000186583"/>
    </source>
</evidence>
<dbReference type="GO" id="GO:0004659">
    <property type="term" value="F:prenyltransferase activity"/>
    <property type="evidence" value="ECO:0007669"/>
    <property type="project" value="InterPro"/>
</dbReference>
<keyword evidence="7" id="KW-1185">Reference proteome</keyword>
<evidence type="ECO:0000256" key="2">
    <source>
        <dbReference type="ARBA" id="ARBA00022723"/>
    </source>
</evidence>
<dbReference type="OrthoDB" id="6921389at2759"/>
<dbReference type="InterPro" id="IPR000092">
    <property type="entry name" value="Polyprenyl_synt"/>
</dbReference>
<dbReference type="PANTHER" id="PTHR12001">
    <property type="entry name" value="GERANYLGERANYL PYROPHOSPHATE SYNTHASE"/>
    <property type="match status" value="1"/>
</dbReference>
<feature type="compositionally biased region" description="Polar residues" evidence="5">
    <location>
        <begin position="1"/>
        <end position="11"/>
    </location>
</feature>
<evidence type="ECO:0000256" key="3">
    <source>
        <dbReference type="ARBA" id="ARBA00022842"/>
    </source>
</evidence>
<keyword evidence="2" id="KW-0479">Metal-binding</keyword>
<proteinExistence type="inferred from homology"/>
<dbReference type="InterPro" id="IPR008949">
    <property type="entry name" value="Isoprenoid_synthase_dom_sf"/>
</dbReference>